<evidence type="ECO:0000313" key="2">
    <source>
        <dbReference type="EMBL" id="MEO3716276.1"/>
    </source>
</evidence>
<protein>
    <submittedName>
        <fullName evidence="2">SAM-dependent methyltransferase</fullName>
    </submittedName>
</protein>
<gene>
    <name evidence="2" type="ORF">QP460_001540</name>
</gene>
<keyword evidence="2" id="KW-0808">Transferase</keyword>
<evidence type="ECO:0000313" key="3">
    <source>
        <dbReference type="Proteomes" id="UP001223646"/>
    </source>
</evidence>
<dbReference type="EMBL" id="JASOOY020000005">
    <property type="protein sequence ID" value="MEO3716276.1"/>
    <property type="molecule type" value="Genomic_DNA"/>
</dbReference>
<dbReference type="InterPro" id="IPR029063">
    <property type="entry name" value="SAM-dependent_MTases_sf"/>
</dbReference>
<dbReference type="AlphaFoldDB" id="A0AAW9SXB0"/>
<dbReference type="SUPFAM" id="SSF53335">
    <property type="entry name" value="S-adenosyl-L-methionine-dependent methyltransferases"/>
    <property type="match status" value="1"/>
</dbReference>
<dbReference type="GO" id="GO:0008168">
    <property type="term" value="F:methyltransferase activity"/>
    <property type="evidence" value="ECO:0007669"/>
    <property type="project" value="UniProtKB-KW"/>
</dbReference>
<proteinExistence type="predicted"/>
<reference evidence="2" key="1">
    <citation type="submission" date="2023-05" db="EMBL/GenBank/DDBJ databases">
        <authorList>
            <person name="Du J."/>
        </authorList>
    </citation>
    <scope>NUCLEOTIDE SEQUENCE</scope>
    <source>
        <strain evidence="2">UMB1064</strain>
    </source>
</reference>
<organism evidence="2 3">
    <name type="scientific">Corynebacterium amycolatum</name>
    <dbReference type="NCBI Taxonomy" id="43765"/>
    <lineage>
        <taxon>Bacteria</taxon>
        <taxon>Bacillati</taxon>
        <taxon>Actinomycetota</taxon>
        <taxon>Actinomycetes</taxon>
        <taxon>Mycobacteriales</taxon>
        <taxon>Corynebacteriaceae</taxon>
        <taxon>Corynebacterium</taxon>
    </lineage>
</organism>
<dbReference type="Pfam" id="PF18096">
    <property type="entry name" value="Thump_like"/>
    <property type="match status" value="1"/>
</dbReference>
<keyword evidence="2" id="KW-0489">Methyltransferase</keyword>
<dbReference type="Gene3D" id="3.40.50.150">
    <property type="entry name" value="Vaccinia Virus protein VP39"/>
    <property type="match status" value="1"/>
</dbReference>
<reference evidence="2" key="2">
    <citation type="submission" date="2024-05" db="EMBL/GenBank/DDBJ databases">
        <authorList>
            <person name="Wolfe A."/>
        </authorList>
    </citation>
    <scope>NUCLEOTIDE SEQUENCE</scope>
    <source>
        <strain evidence="2">UMB1064</strain>
    </source>
</reference>
<name>A0AAW9SXB0_CORAY</name>
<dbReference type="RefSeq" id="WP_256884818.1">
    <property type="nucleotide sequence ID" value="NZ_JAFJME010000023.1"/>
</dbReference>
<comment type="caution">
    <text evidence="2">The sequence shown here is derived from an EMBL/GenBank/DDBJ whole genome shotgun (WGS) entry which is preliminary data.</text>
</comment>
<sequence length="394" mass="41947">MSLSAAEAAAVVAHPEWLDEADQLALTKKSLIADSAHLRQHCGEFGRAVIEVATARRSAVSKLPGDWIFSSEAAQQATPFVVALARARRLSHLGVEAVADVTCSIGTEVAAIDHEGLTVVGSDLDLARLAMARHNVGKNIFAQADALQPAFDAPVIVADPARRSGGRRITNPEDLLPSLSALIAAWPDRELAIKCAPGLDFSEWSGEVAVTSVDGAVKEACLYTPGLVRVTEGQSVTRSAMVVQTVDKHRPLELSAVNVQTYDDTMPDDIDVRAAGRYIIDPDGAIVRAGLVRHFAAAHGLWQLDERIAHLSGDALPQGIAGFEVIQQVSLKQVRKALAALDCGAAEILVRGVDVNPDVLRKQWKLKGARALAVVITRIGRSATAFICEPREVG</sequence>
<dbReference type="Proteomes" id="UP001223646">
    <property type="component" value="Unassembled WGS sequence"/>
</dbReference>
<dbReference type="GO" id="GO:0032259">
    <property type="term" value="P:methylation"/>
    <property type="evidence" value="ECO:0007669"/>
    <property type="project" value="UniProtKB-KW"/>
</dbReference>
<dbReference type="InterPro" id="IPR041497">
    <property type="entry name" value="Thump-like"/>
</dbReference>
<evidence type="ECO:0000259" key="1">
    <source>
        <dbReference type="Pfam" id="PF18096"/>
    </source>
</evidence>
<feature type="domain" description="THUMP-like" evidence="1">
    <location>
        <begin position="322"/>
        <end position="390"/>
    </location>
</feature>
<accession>A0AAW9SXB0</accession>